<keyword evidence="10" id="KW-1185">Reference proteome</keyword>
<dbReference type="EC" id="4.1.2.25" evidence="4"/>
<dbReference type="SUPFAM" id="SSF55620">
    <property type="entry name" value="Tetrahydrobiopterin biosynthesis enzymes-like"/>
    <property type="match status" value="1"/>
</dbReference>
<evidence type="ECO:0000256" key="4">
    <source>
        <dbReference type="ARBA" id="ARBA00013043"/>
    </source>
</evidence>
<dbReference type="Gene3D" id="3.30.1130.10">
    <property type="match status" value="2"/>
</dbReference>
<comment type="caution">
    <text evidence="9">The sequence shown here is derived from an EMBL/GenBank/DDBJ whole genome shotgun (WGS) entry which is preliminary data.</text>
</comment>
<evidence type="ECO:0000313" key="9">
    <source>
        <dbReference type="EMBL" id="KAF4629213.1"/>
    </source>
</evidence>
<dbReference type="OrthoDB" id="5425486at2759"/>
<evidence type="ECO:0000256" key="2">
    <source>
        <dbReference type="ARBA" id="ARBA00005013"/>
    </source>
</evidence>
<dbReference type="InterPro" id="IPR006157">
    <property type="entry name" value="FolB_dom"/>
</dbReference>
<accession>A0A8H4RGK7</accession>
<evidence type="ECO:0000256" key="1">
    <source>
        <dbReference type="ARBA" id="ARBA00001353"/>
    </source>
</evidence>
<dbReference type="Proteomes" id="UP000566819">
    <property type="component" value="Unassembled WGS sequence"/>
</dbReference>
<feature type="domain" description="Dihydroneopterin aldolase/epimerase" evidence="8">
    <location>
        <begin position="185"/>
        <end position="298"/>
    </location>
</feature>
<evidence type="ECO:0000256" key="7">
    <source>
        <dbReference type="ARBA" id="ARBA00032903"/>
    </source>
</evidence>
<evidence type="ECO:0000256" key="6">
    <source>
        <dbReference type="ARBA" id="ARBA00023239"/>
    </source>
</evidence>
<dbReference type="GO" id="GO:0005737">
    <property type="term" value="C:cytoplasm"/>
    <property type="evidence" value="ECO:0007669"/>
    <property type="project" value="TreeGrafter"/>
</dbReference>
<evidence type="ECO:0000259" key="8">
    <source>
        <dbReference type="SMART" id="SM00905"/>
    </source>
</evidence>
<evidence type="ECO:0000256" key="3">
    <source>
        <dbReference type="ARBA" id="ARBA00005708"/>
    </source>
</evidence>
<proteinExistence type="inferred from homology"/>
<dbReference type="GO" id="GO:0004150">
    <property type="term" value="F:dihydroneopterin aldolase activity"/>
    <property type="evidence" value="ECO:0007669"/>
    <property type="project" value="UniProtKB-EC"/>
</dbReference>
<dbReference type="PANTHER" id="PTHR42844">
    <property type="entry name" value="DIHYDRONEOPTERIN ALDOLASE 1-RELATED"/>
    <property type="match status" value="1"/>
</dbReference>
<dbReference type="InterPro" id="IPR043133">
    <property type="entry name" value="GTP-CH-I_C/QueF"/>
</dbReference>
<dbReference type="GO" id="GO:0046656">
    <property type="term" value="P:folic acid biosynthetic process"/>
    <property type="evidence" value="ECO:0007669"/>
    <property type="project" value="UniProtKB-KW"/>
</dbReference>
<organism evidence="9 10">
    <name type="scientific">Cudoniella acicularis</name>
    <dbReference type="NCBI Taxonomy" id="354080"/>
    <lineage>
        <taxon>Eukaryota</taxon>
        <taxon>Fungi</taxon>
        <taxon>Dikarya</taxon>
        <taxon>Ascomycota</taxon>
        <taxon>Pezizomycotina</taxon>
        <taxon>Leotiomycetes</taxon>
        <taxon>Helotiales</taxon>
        <taxon>Tricladiaceae</taxon>
        <taxon>Cudoniella</taxon>
    </lineage>
</organism>
<dbReference type="EMBL" id="JAAMPI010000706">
    <property type="protein sequence ID" value="KAF4629213.1"/>
    <property type="molecule type" value="Genomic_DNA"/>
</dbReference>
<dbReference type="Pfam" id="PF02152">
    <property type="entry name" value="FolB"/>
    <property type="match status" value="1"/>
</dbReference>
<gene>
    <name evidence="9" type="ORF">G7Y89_g8941</name>
</gene>
<sequence>MSLLTGFDKYALEILNRSDLAHEASKAPAIIRVKNLQTTLAVGTDVWGREGKRQPVLVSASVSLRKPFESASEEDAVTSSTIHYGILSKKILEACEAYASTTSTAATDAPSTVTSLLDIIFHFLTHSGSPSGINFNEPPVLTSSVISSLEVTAMLPKGSLLGSGASLTQAYVYSPVEPKALSRVLALHNLSIPTLIGVNPNERLAKQIVIANIELDQWTDAVDPYPQLEQVVVKTIEESSFQTLEALATHVCQRVIKYLVIPQYIPKGPNAICPLVRIRLEKPTAVTMADAPVVELVVNSGPQVTAAFYSFQQIQDYSTIKVTKVPFPLQGKLNDWIAKEEAKA</sequence>
<keyword evidence="6" id="KW-0456">Lyase</keyword>
<comment type="catalytic activity">
    <reaction evidence="1">
        <text>7,8-dihydroneopterin = 6-hydroxymethyl-7,8-dihydropterin + glycolaldehyde</text>
        <dbReference type="Rhea" id="RHEA:10540"/>
        <dbReference type="ChEBI" id="CHEBI:17001"/>
        <dbReference type="ChEBI" id="CHEBI:17071"/>
        <dbReference type="ChEBI" id="CHEBI:44841"/>
        <dbReference type="EC" id="4.1.2.25"/>
    </reaction>
</comment>
<dbReference type="AlphaFoldDB" id="A0A8H4RGK7"/>
<dbReference type="SMART" id="SM00905">
    <property type="entry name" value="FolB"/>
    <property type="match status" value="1"/>
</dbReference>
<protein>
    <recommendedName>
        <fullName evidence="4">dihydroneopterin aldolase</fullName>
        <ecNumber evidence="4">4.1.2.25</ecNumber>
    </recommendedName>
    <alternativeName>
        <fullName evidence="7">7,8-dihydroneopterin aldolase</fullName>
    </alternativeName>
</protein>
<evidence type="ECO:0000313" key="10">
    <source>
        <dbReference type="Proteomes" id="UP000566819"/>
    </source>
</evidence>
<comment type="similarity">
    <text evidence="3">Belongs to the DHNA family.</text>
</comment>
<evidence type="ECO:0000256" key="5">
    <source>
        <dbReference type="ARBA" id="ARBA00022909"/>
    </source>
</evidence>
<dbReference type="PANTHER" id="PTHR42844:SF1">
    <property type="entry name" value="DIHYDRONEOPTERIN ALDOLASE 1-RELATED"/>
    <property type="match status" value="1"/>
</dbReference>
<keyword evidence="5" id="KW-0289">Folate biosynthesis</keyword>
<reference evidence="9 10" key="1">
    <citation type="submission" date="2020-03" db="EMBL/GenBank/DDBJ databases">
        <title>Draft Genome Sequence of Cudoniella acicularis.</title>
        <authorList>
            <person name="Buettner E."/>
            <person name="Kellner H."/>
        </authorList>
    </citation>
    <scope>NUCLEOTIDE SEQUENCE [LARGE SCALE GENOMIC DNA]</scope>
    <source>
        <strain evidence="9 10">DSM 108380</strain>
    </source>
</reference>
<dbReference type="InterPro" id="IPR006156">
    <property type="entry name" value="Dihydroneopterin_aldolase"/>
</dbReference>
<name>A0A8H4RGK7_9HELO</name>
<comment type="pathway">
    <text evidence="2">Cofactor biosynthesis; tetrahydrofolate biosynthesis; 2-amino-4-hydroxy-6-hydroxymethyl-7,8-dihydropteridine diphosphate from 7,8-dihydroneopterin triphosphate: step 3/4.</text>
</comment>